<feature type="region of interest" description="Disordered" evidence="16">
    <location>
        <begin position="37"/>
        <end position="72"/>
    </location>
</feature>
<dbReference type="AlphaFoldDB" id="A0A9X2EHL4"/>
<reference evidence="20" key="1">
    <citation type="submission" date="2022-06" db="EMBL/GenBank/DDBJ databases">
        <title>Sphingomicrobium sedimins sp. nov., a marine bacterium isolated from tidal flat.</title>
        <authorList>
            <person name="Kim C.-H."/>
            <person name="Yoo Y."/>
            <person name="Kim J.-J."/>
        </authorList>
    </citation>
    <scope>NUCLEOTIDE SEQUENCE</scope>
    <source>
        <strain evidence="20">GRR-S6-50</strain>
    </source>
</reference>
<accession>A0A9X2EHL4</accession>
<keyword evidence="9" id="KW-0406">Ion transport</keyword>
<keyword evidence="3 14" id="KW-0813">Transport</keyword>
<dbReference type="InterPro" id="IPR010105">
    <property type="entry name" value="TonB_sidphr_rcpt"/>
</dbReference>
<evidence type="ECO:0000256" key="4">
    <source>
        <dbReference type="ARBA" id="ARBA00022452"/>
    </source>
</evidence>
<dbReference type="InterPro" id="IPR037066">
    <property type="entry name" value="Plug_dom_sf"/>
</dbReference>
<evidence type="ECO:0000256" key="16">
    <source>
        <dbReference type="SAM" id="MobiDB-lite"/>
    </source>
</evidence>
<evidence type="ECO:0000256" key="15">
    <source>
        <dbReference type="RuleBase" id="RU003357"/>
    </source>
</evidence>
<evidence type="ECO:0000313" key="21">
    <source>
        <dbReference type="Proteomes" id="UP001155128"/>
    </source>
</evidence>
<dbReference type="Pfam" id="PF07715">
    <property type="entry name" value="Plug"/>
    <property type="match status" value="1"/>
</dbReference>
<keyword evidence="8" id="KW-0408">Iron</keyword>
<dbReference type="InterPro" id="IPR012910">
    <property type="entry name" value="Plug_dom"/>
</dbReference>
<dbReference type="GO" id="GO:0015344">
    <property type="term" value="F:siderophore uptake transmembrane transporter activity"/>
    <property type="evidence" value="ECO:0007669"/>
    <property type="project" value="TreeGrafter"/>
</dbReference>
<dbReference type="SUPFAM" id="SSF56935">
    <property type="entry name" value="Porins"/>
    <property type="match status" value="1"/>
</dbReference>
<feature type="chain" id="PRO_5040787458" evidence="17">
    <location>
        <begin position="27"/>
        <end position="726"/>
    </location>
</feature>
<keyword evidence="13 14" id="KW-0998">Cell outer membrane</keyword>
<dbReference type="InterPro" id="IPR036942">
    <property type="entry name" value="Beta-barrel_TonB_sf"/>
</dbReference>
<protein>
    <submittedName>
        <fullName evidence="20">TonB-dependent receptor</fullName>
    </submittedName>
</protein>
<evidence type="ECO:0000256" key="10">
    <source>
        <dbReference type="ARBA" id="ARBA00023077"/>
    </source>
</evidence>
<feature type="signal peptide" evidence="17">
    <location>
        <begin position="1"/>
        <end position="26"/>
    </location>
</feature>
<evidence type="ECO:0000256" key="5">
    <source>
        <dbReference type="ARBA" id="ARBA00022496"/>
    </source>
</evidence>
<dbReference type="GO" id="GO:0015891">
    <property type="term" value="P:siderophore transport"/>
    <property type="evidence" value="ECO:0007669"/>
    <property type="project" value="InterPro"/>
</dbReference>
<keyword evidence="12 20" id="KW-0675">Receptor</keyword>
<evidence type="ECO:0000256" key="11">
    <source>
        <dbReference type="ARBA" id="ARBA00023136"/>
    </source>
</evidence>
<evidence type="ECO:0000256" key="1">
    <source>
        <dbReference type="ARBA" id="ARBA00004571"/>
    </source>
</evidence>
<dbReference type="InterPro" id="IPR039426">
    <property type="entry name" value="TonB-dep_rcpt-like"/>
</dbReference>
<dbReference type="GO" id="GO:0038023">
    <property type="term" value="F:signaling receptor activity"/>
    <property type="evidence" value="ECO:0007669"/>
    <property type="project" value="InterPro"/>
</dbReference>
<comment type="caution">
    <text evidence="20">The sequence shown here is derived from an EMBL/GenBank/DDBJ whole genome shotgun (WGS) entry which is preliminary data.</text>
</comment>
<keyword evidence="5" id="KW-0410">Iron transport</keyword>
<dbReference type="NCBIfam" id="TIGR01783">
    <property type="entry name" value="TonB-siderophor"/>
    <property type="match status" value="1"/>
</dbReference>
<sequence length="726" mass="79476">MTKFVSATLRTSLLAGAAFAAAPALAEPVASFDENDVVLDGGEEGPGDPIVVTGTRDGYGQQRSRSATRTDADLNDVPQSISIVTDEQIADQALRSVADVVRYVPGISAESGEGHRDAIIIRGQSSTADFYTDGLRDDVQHYRGLYNVERVEILKGPNALVFGRGGGGGVVNRVLKRPFHEEYFAGGVSIDNEGAGFAEIDLNSPLGSTVEGRLVAVYERFDDFRDIEGERFAINPTLSWHVGEATRLDLGYEYAKDERDVDRGLPPAREGTVADPARAVEGFDTTFFGVRGQNRTDFEKQVVDARLEHELAPGVLFTSKALYGDYDKIYTNALPSSAVTDIDGVDSVKITAYQDFTYRQNFLVTNDLVAEFDTGSIGHTLLIGADYARQDTEAGRLRGFFDGLPADEKSPNGRETFVPLADPVDIPAITYRSGSGERRADTDVEALGLFVQNQFRIGETVEVIAGLRHDWVDVRVRDFIGDTDLERSDSLWSPRLGVVLMPKRPLSFYASWSRSYLPQSGDQFSSLSVTTAALEPERFTSVEAGVKWRIMDGLDLTMAAYRLDRTNVRATDPDTFETVLTGEQRAEGIEMEMHGKIGRFSLSGGVAFQNAEITQDTAAAPAGRQVADLPDFEATLWGRYDVTERLGLGIGVNHRSSMFTSFSNEVIIDPVTRLDGALFYDLGDKIALQVNVENILGEDGIEFAHNDNNLYPVAPRNVRGTIRFAF</sequence>
<evidence type="ECO:0000256" key="17">
    <source>
        <dbReference type="SAM" id="SignalP"/>
    </source>
</evidence>
<evidence type="ECO:0000256" key="7">
    <source>
        <dbReference type="ARBA" id="ARBA00022729"/>
    </source>
</evidence>
<gene>
    <name evidence="20" type="ORF">NDO55_07715</name>
</gene>
<evidence type="ECO:0000256" key="3">
    <source>
        <dbReference type="ARBA" id="ARBA00022448"/>
    </source>
</evidence>
<evidence type="ECO:0000313" key="20">
    <source>
        <dbReference type="EMBL" id="MCM8557705.1"/>
    </source>
</evidence>
<dbReference type="InterPro" id="IPR000531">
    <property type="entry name" value="Beta-barrel_TonB"/>
</dbReference>
<keyword evidence="4 14" id="KW-1134">Transmembrane beta strand</keyword>
<dbReference type="EMBL" id="JAMSHT010000001">
    <property type="protein sequence ID" value="MCM8557705.1"/>
    <property type="molecule type" value="Genomic_DNA"/>
</dbReference>
<dbReference type="PANTHER" id="PTHR32552">
    <property type="entry name" value="FERRICHROME IRON RECEPTOR-RELATED"/>
    <property type="match status" value="1"/>
</dbReference>
<feature type="compositionally biased region" description="Acidic residues" evidence="16">
    <location>
        <begin position="37"/>
        <end position="46"/>
    </location>
</feature>
<proteinExistence type="inferred from homology"/>
<keyword evidence="11 14" id="KW-0472">Membrane</keyword>
<dbReference type="Gene3D" id="2.170.130.10">
    <property type="entry name" value="TonB-dependent receptor, plug domain"/>
    <property type="match status" value="1"/>
</dbReference>
<evidence type="ECO:0000259" key="19">
    <source>
        <dbReference type="Pfam" id="PF07715"/>
    </source>
</evidence>
<keyword evidence="10 15" id="KW-0798">TonB box</keyword>
<evidence type="ECO:0000256" key="6">
    <source>
        <dbReference type="ARBA" id="ARBA00022692"/>
    </source>
</evidence>
<keyword evidence="7 17" id="KW-0732">Signal</keyword>
<dbReference type="Proteomes" id="UP001155128">
    <property type="component" value="Unassembled WGS sequence"/>
</dbReference>
<dbReference type="PROSITE" id="PS52016">
    <property type="entry name" value="TONB_DEPENDENT_REC_3"/>
    <property type="match status" value="1"/>
</dbReference>
<dbReference type="RefSeq" id="WP_252113997.1">
    <property type="nucleotide sequence ID" value="NZ_JAMSHT010000001.1"/>
</dbReference>
<evidence type="ECO:0000256" key="9">
    <source>
        <dbReference type="ARBA" id="ARBA00023065"/>
    </source>
</evidence>
<comment type="similarity">
    <text evidence="2 14 15">Belongs to the TonB-dependent receptor family.</text>
</comment>
<dbReference type="GO" id="GO:0009279">
    <property type="term" value="C:cell outer membrane"/>
    <property type="evidence" value="ECO:0007669"/>
    <property type="project" value="UniProtKB-SubCell"/>
</dbReference>
<dbReference type="PANTHER" id="PTHR32552:SF68">
    <property type="entry name" value="FERRICHROME OUTER MEMBRANE TRANSPORTER_PHAGE RECEPTOR"/>
    <property type="match status" value="1"/>
</dbReference>
<name>A0A9X2EHL4_9SPHN</name>
<feature type="domain" description="TonB-dependent receptor plug" evidence="19">
    <location>
        <begin position="74"/>
        <end position="170"/>
    </location>
</feature>
<organism evidence="20 21">
    <name type="scientific">Sphingomicrobium sediminis</name>
    <dbReference type="NCBI Taxonomy" id="2950949"/>
    <lineage>
        <taxon>Bacteria</taxon>
        <taxon>Pseudomonadati</taxon>
        <taxon>Pseudomonadota</taxon>
        <taxon>Alphaproteobacteria</taxon>
        <taxon>Sphingomonadales</taxon>
        <taxon>Sphingomonadaceae</taxon>
        <taxon>Sphingomicrobium</taxon>
    </lineage>
</organism>
<evidence type="ECO:0000256" key="14">
    <source>
        <dbReference type="PROSITE-ProRule" id="PRU01360"/>
    </source>
</evidence>
<dbReference type="FunFam" id="2.170.130.10:FF:000001">
    <property type="entry name" value="Catecholate siderophore TonB-dependent receptor"/>
    <property type="match status" value="1"/>
</dbReference>
<dbReference type="Pfam" id="PF00593">
    <property type="entry name" value="TonB_dep_Rec_b-barrel"/>
    <property type="match status" value="1"/>
</dbReference>
<keyword evidence="6 14" id="KW-0812">Transmembrane</keyword>
<evidence type="ECO:0000256" key="2">
    <source>
        <dbReference type="ARBA" id="ARBA00009810"/>
    </source>
</evidence>
<keyword evidence="21" id="KW-1185">Reference proteome</keyword>
<feature type="domain" description="TonB-dependent receptor-like beta-barrel" evidence="18">
    <location>
        <begin position="240"/>
        <end position="695"/>
    </location>
</feature>
<dbReference type="CDD" id="cd01347">
    <property type="entry name" value="ligand_gated_channel"/>
    <property type="match status" value="1"/>
</dbReference>
<evidence type="ECO:0000256" key="12">
    <source>
        <dbReference type="ARBA" id="ARBA00023170"/>
    </source>
</evidence>
<evidence type="ECO:0000256" key="13">
    <source>
        <dbReference type="ARBA" id="ARBA00023237"/>
    </source>
</evidence>
<dbReference type="Gene3D" id="2.40.170.20">
    <property type="entry name" value="TonB-dependent receptor, beta-barrel domain"/>
    <property type="match status" value="1"/>
</dbReference>
<evidence type="ECO:0000259" key="18">
    <source>
        <dbReference type="Pfam" id="PF00593"/>
    </source>
</evidence>
<evidence type="ECO:0000256" key="8">
    <source>
        <dbReference type="ARBA" id="ARBA00023004"/>
    </source>
</evidence>
<comment type="subcellular location">
    <subcellularLocation>
        <location evidence="1 14">Cell outer membrane</location>
        <topology evidence="1 14">Multi-pass membrane protein</topology>
    </subcellularLocation>
</comment>